<dbReference type="EMBL" id="BAAAYN010000078">
    <property type="protein sequence ID" value="GAA3398130.1"/>
    <property type="molecule type" value="Genomic_DNA"/>
</dbReference>
<evidence type="ECO:0000313" key="1">
    <source>
        <dbReference type="EMBL" id="GAA3398130.1"/>
    </source>
</evidence>
<reference evidence="2" key="1">
    <citation type="journal article" date="2019" name="Int. J. Syst. Evol. Microbiol.">
        <title>The Global Catalogue of Microorganisms (GCM) 10K type strain sequencing project: providing services to taxonomists for standard genome sequencing and annotation.</title>
        <authorList>
            <consortium name="The Broad Institute Genomics Platform"/>
            <consortium name="The Broad Institute Genome Sequencing Center for Infectious Disease"/>
            <person name="Wu L."/>
            <person name="Ma J."/>
        </authorList>
    </citation>
    <scope>NUCLEOTIDE SEQUENCE [LARGE SCALE GENOMIC DNA]</scope>
    <source>
        <strain evidence="2">JCM 9458</strain>
    </source>
</reference>
<sequence length="252" mass="28782">MPTTYRDDVSWRPGSINGLYEFVRDDGAVVRLHETYLRSVPHETAGSSSSSISGGPVNALPTAPQRGWPGWSGLLTHAREVSRRRPGSQVWGECADCAHPWSEHQLPDPCSECLYEREHGERPVSAAMCWEVPPADPDGPSDPRLDVYRSRYAEVFDGGEARGYLATWVQTWWTPQGPWWRRRWTDPRELVVWMWVADGALVDDGVIGRERLDEELANWSRNRFAYRGRYLRLKWLSGAEAAVVRREQFATD</sequence>
<comment type="caution">
    <text evidence="1">The sequence shown here is derived from an EMBL/GenBank/DDBJ whole genome shotgun (WGS) entry which is preliminary data.</text>
</comment>
<accession>A0ABP6TBA6</accession>
<organism evidence="1 2">
    <name type="scientific">Cryptosporangium minutisporangium</name>
    <dbReference type="NCBI Taxonomy" id="113569"/>
    <lineage>
        <taxon>Bacteria</taxon>
        <taxon>Bacillati</taxon>
        <taxon>Actinomycetota</taxon>
        <taxon>Actinomycetes</taxon>
        <taxon>Cryptosporangiales</taxon>
        <taxon>Cryptosporangiaceae</taxon>
        <taxon>Cryptosporangium</taxon>
    </lineage>
</organism>
<keyword evidence="2" id="KW-1185">Reference proteome</keyword>
<dbReference type="Proteomes" id="UP001501676">
    <property type="component" value="Unassembled WGS sequence"/>
</dbReference>
<name>A0ABP6TBA6_9ACTN</name>
<evidence type="ECO:0000313" key="2">
    <source>
        <dbReference type="Proteomes" id="UP001501676"/>
    </source>
</evidence>
<gene>
    <name evidence="1" type="ORF">GCM10020369_80630</name>
</gene>
<protein>
    <submittedName>
        <fullName evidence="1">Uncharacterized protein</fullName>
    </submittedName>
</protein>
<proteinExistence type="predicted"/>